<feature type="transmembrane region" description="Helical" evidence="1">
    <location>
        <begin position="108"/>
        <end position="129"/>
    </location>
</feature>
<dbReference type="InterPro" id="IPR000883">
    <property type="entry name" value="Cyt_C_Oxase_1"/>
</dbReference>
<feature type="transmembrane region" description="Helical" evidence="1">
    <location>
        <begin position="308"/>
        <end position="334"/>
    </location>
</feature>
<feature type="transmembrane region" description="Helical" evidence="1">
    <location>
        <begin position="459"/>
        <end position="482"/>
    </location>
</feature>
<dbReference type="Proteomes" id="UP000322983">
    <property type="component" value="Chromosome"/>
</dbReference>
<dbReference type="Pfam" id="PF00115">
    <property type="entry name" value="COX1"/>
    <property type="match status" value="1"/>
</dbReference>
<feature type="transmembrane region" description="Helical" evidence="1">
    <location>
        <begin position="165"/>
        <end position="187"/>
    </location>
</feature>
<name>A0A510DVW5_9CREN</name>
<dbReference type="GO" id="GO:0016020">
    <property type="term" value="C:membrane"/>
    <property type="evidence" value="ECO:0007669"/>
    <property type="project" value="InterPro"/>
</dbReference>
<dbReference type="PANTHER" id="PTHR10422">
    <property type="entry name" value="CYTOCHROME C OXIDASE SUBUNIT 1"/>
    <property type="match status" value="1"/>
</dbReference>
<feature type="transmembrane region" description="Helical" evidence="1">
    <location>
        <begin position="250"/>
        <end position="271"/>
    </location>
</feature>
<dbReference type="GO" id="GO:0015990">
    <property type="term" value="P:electron transport coupled proton transport"/>
    <property type="evidence" value="ECO:0007669"/>
    <property type="project" value="TreeGrafter"/>
</dbReference>
<feature type="transmembrane region" description="Helical" evidence="1">
    <location>
        <begin position="79"/>
        <end position="96"/>
    </location>
</feature>
<accession>A0A510E3L3</accession>
<evidence type="ECO:0000313" key="4">
    <source>
        <dbReference type="EMBL" id="BBG27092.1"/>
    </source>
</evidence>
<dbReference type="Gene3D" id="1.20.210.10">
    <property type="entry name" value="Cytochrome c oxidase-like, subunit I domain"/>
    <property type="match status" value="1"/>
</dbReference>
<dbReference type="GO" id="GO:0020037">
    <property type="term" value="F:heme binding"/>
    <property type="evidence" value="ECO:0007669"/>
    <property type="project" value="InterPro"/>
</dbReference>
<evidence type="ECO:0000313" key="5">
    <source>
        <dbReference type="Proteomes" id="UP000322983"/>
    </source>
</evidence>
<dbReference type="Proteomes" id="UP000325030">
    <property type="component" value="Chromosome"/>
</dbReference>
<dbReference type="InterPro" id="IPR023616">
    <property type="entry name" value="Cyt_c_oxase-like_su1_dom"/>
</dbReference>
<dbReference type="CDD" id="cd00919">
    <property type="entry name" value="Heme_Cu_Oxidase_I"/>
    <property type="match status" value="1"/>
</dbReference>
<evidence type="ECO:0000256" key="1">
    <source>
        <dbReference type="SAM" id="Phobius"/>
    </source>
</evidence>
<dbReference type="InterPro" id="IPR036927">
    <property type="entry name" value="Cyt_c_oxase-like_su1_sf"/>
</dbReference>
<dbReference type="PANTHER" id="PTHR10422:SF18">
    <property type="entry name" value="CYTOCHROME C OXIDASE SUBUNIT 1"/>
    <property type="match status" value="1"/>
</dbReference>
<feature type="transmembrane region" description="Helical" evidence="1">
    <location>
        <begin position="199"/>
        <end position="217"/>
    </location>
</feature>
<evidence type="ECO:0000259" key="2">
    <source>
        <dbReference type="PROSITE" id="PS50855"/>
    </source>
</evidence>
<dbReference type="GO" id="GO:0022904">
    <property type="term" value="P:respiratory electron transport chain"/>
    <property type="evidence" value="ECO:0007669"/>
    <property type="project" value="TreeGrafter"/>
</dbReference>
<gene>
    <name evidence="3" type="ORF">IC006_1645</name>
    <name evidence="4" type="ORF">IC007_1622</name>
</gene>
<dbReference type="AlphaFoldDB" id="A0A510DVW5"/>
<organism evidence="3 5">
    <name type="scientific">Sulfuracidifex tepidarius</name>
    <dbReference type="NCBI Taxonomy" id="1294262"/>
    <lineage>
        <taxon>Archaea</taxon>
        <taxon>Thermoproteota</taxon>
        <taxon>Thermoprotei</taxon>
        <taxon>Sulfolobales</taxon>
        <taxon>Sulfolobaceae</taxon>
        <taxon>Sulfuracidifex</taxon>
    </lineage>
</organism>
<accession>A0A510DVW5</accession>
<evidence type="ECO:0000313" key="6">
    <source>
        <dbReference type="Proteomes" id="UP000325030"/>
    </source>
</evidence>
<dbReference type="KEGG" id="step:IC006_1645"/>
<feature type="transmembrane region" description="Helical" evidence="1">
    <location>
        <begin position="427"/>
        <end position="447"/>
    </location>
</feature>
<dbReference type="PRINTS" id="PR01165">
    <property type="entry name" value="CYCOXIDASEI"/>
</dbReference>
<reference evidence="3 5" key="2">
    <citation type="journal article" date="2020" name="Int. J. Syst. Evol. Microbiol.">
        <title>Sulfuracidifex tepidarius gen. nov., sp. nov. and transfer of Sulfolobus metallicus Huber and Stetter 1992 to the genus Sulfuracidifex as Sulfuracidifex metallicus comb. nov.</title>
        <authorList>
            <person name="Itoh T."/>
            <person name="Miura T."/>
            <person name="Sakai H.D."/>
            <person name="Kato S."/>
            <person name="Ohkuma M."/>
            <person name="Takashina T."/>
        </authorList>
    </citation>
    <scope>NUCLEOTIDE SEQUENCE [LARGE SCALE GENOMIC DNA]</scope>
    <source>
        <strain evidence="3 5">IC-006</strain>
        <strain evidence="4">IC-007</strain>
    </source>
</reference>
<dbReference type="GO" id="GO:0009060">
    <property type="term" value="P:aerobic respiration"/>
    <property type="evidence" value="ECO:0007669"/>
    <property type="project" value="InterPro"/>
</dbReference>
<dbReference type="GeneID" id="41717958"/>
<keyword evidence="1" id="KW-1133">Transmembrane helix</keyword>
<sequence length="546" mass="60953">MEKSNPLVKLVSSIFLLDKDWVTRVTMAMIVLSLVWGILGIIDALMVRIEEASWALFQYLPLSPQEYEGSITLHGIRDLFGFAQQLIFAIFFYFTFKMLNVQPRAKWFFNIGFILFNIAFMLFEGPIILTNQPGFDNYFGATGWYYLAPLGLPGYSLYVASSTWYWGWMLMDIGTYMTSGYLIYHFYQATKTMKEKLPVFLTFGLMIMLLIQIGYAGEVVANVWDLTTFYGLTGMDVIANQVAFGDLWHAIVYITWFPAVASLYLLIPTLSGKPLYSEKAGRISALLYLVFSAGGIGIHHIYMADLPLALKLVVEAITLGVVIPTMMTFFNLWATVKGASIKLNIIALWTATAWAGSIAGGVLGIFNAILANDSVEHETEFIVSHFHQMIYWAIVPAGFAVLYYLIPMMSGKMWYSSKTAWIHYAGYMLGTTMIIVGFSVVGIAGLVRKELIFPLTPTYIFGEVLSTVGAVIADVATIGWLINLVLTIVRGKPANLEGQELPQVINTVAMSMKAPDKIETRQIVTFPLNLIKGLGTHIIHSKKNDK</sequence>
<protein>
    <submittedName>
        <fullName evidence="3">Cytochrome c oxidase polypeptide 1</fullName>
    </submittedName>
</protein>
<keyword evidence="1" id="KW-0472">Membrane</keyword>
<feature type="transmembrane region" description="Helical" evidence="1">
    <location>
        <begin position="346"/>
        <end position="369"/>
    </location>
</feature>
<dbReference type="GO" id="GO:0004129">
    <property type="term" value="F:cytochrome-c oxidase activity"/>
    <property type="evidence" value="ECO:0007669"/>
    <property type="project" value="InterPro"/>
</dbReference>
<feature type="domain" description="Cytochrome oxidase subunit I profile" evidence="2">
    <location>
        <begin position="24"/>
        <end position="497"/>
    </location>
</feature>
<dbReference type="EMBL" id="AP018929">
    <property type="protein sequence ID" value="BBG24335.1"/>
    <property type="molecule type" value="Genomic_DNA"/>
</dbReference>
<dbReference type="PROSITE" id="PS50855">
    <property type="entry name" value="COX1"/>
    <property type="match status" value="1"/>
</dbReference>
<keyword evidence="1" id="KW-0812">Transmembrane</keyword>
<proteinExistence type="predicted"/>
<dbReference type="OrthoDB" id="28065at2157"/>
<dbReference type="EMBL" id="AP018930">
    <property type="protein sequence ID" value="BBG27092.1"/>
    <property type="molecule type" value="Genomic_DNA"/>
</dbReference>
<dbReference type="SUPFAM" id="SSF81442">
    <property type="entry name" value="Cytochrome c oxidase subunit I-like"/>
    <property type="match status" value="1"/>
</dbReference>
<dbReference type="STRING" id="1294262.GCA_001316085_00382"/>
<dbReference type="RefSeq" id="WP_149528568.1">
    <property type="nucleotide sequence ID" value="NZ_AP018929.1"/>
</dbReference>
<feature type="transmembrane region" description="Helical" evidence="1">
    <location>
        <begin position="21"/>
        <end position="42"/>
    </location>
</feature>
<reference evidence="6" key="1">
    <citation type="submission" date="2018-09" db="EMBL/GenBank/DDBJ databases">
        <title>Complete Genome Sequencing of Sulfolobus sp. JCM 16834.</title>
        <authorList>
            <person name="Kato S."/>
            <person name="Itoh T."/>
            <person name="Ohkuma M."/>
        </authorList>
    </citation>
    <scope>NUCLEOTIDE SEQUENCE [LARGE SCALE GENOMIC DNA]</scope>
    <source>
        <strain evidence="6">IC-007</strain>
    </source>
</reference>
<feature type="transmembrane region" description="Helical" evidence="1">
    <location>
        <begin position="283"/>
        <end position="302"/>
    </location>
</feature>
<evidence type="ECO:0000313" key="3">
    <source>
        <dbReference type="EMBL" id="BBG24335.1"/>
    </source>
</evidence>
<keyword evidence="5" id="KW-1185">Reference proteome</keyword>
<feature type="transmembrane region" description="Helical" evidence="1">
    <location>
        <begin position="389"/>
        <end position="406"/>
    </location>
</feature>